<sequence>MSKSKHDIVRKVLRASEDGLTVRQITELTKVEADSLSRILATMQDAYIDRWSGPTRGQYSAVWCVVVPPENCPRPTREES</sequence>
<organism evidence="1 2">
    <name type="scientific">Aphanizomenon flos-aquae WA102</name>
    <dbReference type="NCBI Taxonomy" id="1710896"/>
    <lineage>
        <taxon>Bacteria</taxon>
        <taxon>Bacillati</taxon>
        <taxon>Cyanobacteriota</taxon>
        <taxon>Cyanophyceae</taxon>
        <taxon>Nostocales</taxon>
        <taxon>Aphanizomenonaceae</taxon>
        <taxon>Aphanizomenon</taxon>
    </lineage>
</organism>
<protein>
    <submittedName>
        <fullName evidence="1">Uncharacterized protein</fullName>
    </submittedName>
</protein>
<evidence type="ECO:0000313" key="2">
    <source>
        <dbReference type="Proteomes" id="UP000092093"/>
    </source>
</evidence>
<evidence type="ECO:0000313" key="1">
    <source>
        <dbReference type="EMBL" id="OBQ43531.1"/>
    </source>
</evidence>
<dbReference type="AlphaFoldDB" id="A0A1B7X2B6"/>
<name>A0A1B7X2B6_APHFL</name>
<reference evidence="1 2" key="1">
    <citation type="submission" date="2015-09" db="EMBL/GenBank/DDBJ databases">
        <title>Aphanizomenon flos-aquae WA102.</title>
        <authorList>
            <person name="Driscoll C."/>
        </authorList>
    </citation>
    <scope>NUCLEOTIDE SEQUENCE [LARGE SCALE GENOMIC DNA]</scope>
    <source>
        <strain evidence="1">WA102</strain>
    </source>
</reference>
<dbReference type="EMBL" id="LJOW01000051">
    <property type="protein sequence ID" value="OBQ43531.1"/>
    <property type="molecule type" value="Genomic_DNA"/>
</dbReference>
<proteinExistence type="predicted"/>
<gene>
    <name evidence="1" type="ORF">AN484_11975</name>
</gene>
<dbReference type="Proteomes" id="UP000092093">
    <property type="component" value="Unassembled WGS sequence"/>
</dbReference>
<accession>A0A1B7X2B6</accession>
<comment type="caution">
    <text evidence="1">The sequence shown here is derived from an EMBL/GenBank/DDBJ whole genome shotgun (WGS) entry which is preliminary data.</text>
</comment>